<keyword evidence="2" id="KW-0520">NAD</keyword>
<dbReference type="InterPro" id="IPR013328">
    <property type="entry name" value="6PGD_dom2"/>
</dbReference>
<dbReference type="InterPro" id="IPR008927">
    <property type="entry name" value="6-PGluconate_DH-like_C_sf"/>
</dbReference>
<evidence type="ECO:0000256" key="2">
    <source>
        <dbReference type="ARBA" id="ARBA00023027"/>
    </source>
</evidence>
<name>A0A7C3IGD1_9SPIR</name>
<accession>A0A7C3IGD1</accession>
<dbReference type="SUPFAM" id="SSF51735">
    <property type="entry name" value="NAD(P)-binding Rossmann-fold domains"/>
    <property type="match status" value="1"/>
</dbReference>
<keyword evidence="1" id="KW-0560">Oxidoreductase</keyword>
<dbReference type="PANTHER" id="PTHR43060">
    <property type="entry name" value="3-HYDROXYISOBUTYRATE DEHYDROGENASE-LIKE 1, MITOCHONDRIAL-RELATED"/>
    <property type="match status" value="1"/>
</dbReference>
<feature type="domain" description="6-phosphogluconate dehydrogenase NADP-binding" evidence="4">
    <location>
        <begin position="4"/>
        <end position="160"/>
    </location>
</feature>
<dbReference type="InterPro" id="IPR015815">
    <property type="entry name" value="HIBADH-related"/>
</dbReference>
<dbReference type="Pfam" id="PF14833">
    <property type="entry name" value="NAD_binding_11"/>
    <property type="match status" value="1"/>
</dbReference>
<gene>
    <name evidence="6" type="ORF">ENS59_02660</name>
</gene>
<feature type="active site" evidence="3">
    <location>
        <position position="171"/>
    </location>
</feature>
<dbReference type="Pfam" id="PF03446">
    <property type="entry name" value="NAD_binding_2"/>
    <property type="match status" value="1"/>
</dbReference>
<comment type="caution">
    <text evidence="6">The sequence shown here is derived from an EMBL/GenBank/DDBJ whole genome shotgun (WGS) entry which is preliminary data.</text>
</comment>
<dbReference type="PIRSF" id="PIRSF000103">
    <property type="entry name" value="HIBADH"/>
    <property type="match status" value="1"/>
</dbReference>
<evidence type="ECO:0000259" key="4">
    <source>
        <dbReference type="Pfam" id="PF03446"/>
    </source>
</evidence>
<feature type="domain" description="3-hydroxyisobutyrate dehydrogenase-like NAD-binding" evidence="5">
    <location>
        <begin position="165"/>
        <end position="272"/>
    </location>
</feature>
<dbReference type="GO" id="GO:0016491">
    <property type="term" value="F:oxidoreductase activity"/>
    <property type="evidence" value="ECO:0007669"/>
    <property type="project" value="UniProtKB-KW"/>
</dbReference>
<reference evidence="6" key="1">
    <citation type="journal article" date="2020" name="mSystems">
        <title>Genome- and Community-Level Interaction Insights into Carbon Utilization and Element Cycling Functions of Hydrothermarchaeota in Hydrothermal Sediment.</title>
        <authorList>
            <person name="Zhou Z."/>
            <person name="Liu Y."/>
            <person name="Xu W."/>
            <person name="Pan J."/>
            <person name="Luo Z.H."/>
            <person name="Li M."/>
        </authorList>
    </citation>
    <scope>NUCLEOTIDE SEQUENCE [LARGE SCALE GENOMIC DNA]</scope>
    <source>
        <strain evidence="6">SpSt-503</strain>
    </source>
</reference>
<sequence length="319" mass="33624">MEHITFIGTGVMGSSMAGHLLSAGYPVTVFTRTKSRAENLLAQGARWADTIQEAVKDADFVITMVGYPQDVEELYLGPDGIIASAKPEAILIDMTTSSPSLAVRIAEAARKRGLEALDAPVSGGDVGARNATLSIMVGGSETTFNRTKALFEKLGKTIVLQGGPGSGHHTKMCNQIAIASNMMGVVEALTYGLAAGLEPRTMLSSIESGAAGSWSLSNLVPRMLNGNVKPGFYIKHFIKDMGIALESAREMGLTLPGLSQAEALYKKLAALDTKTLQGIAQEIAAQQKGLSAPQIPEEAQTGSDLGTQALYLLYLARLI</sequence>
<dbReference type="Gene3D" id="1.10.1040.10">
    <property type="entry name" value="N-(1-d-carboxylethyl)-l-norvaline Dehydrogenase, domain 2"/>
    <property type="match status" value="1"/>
</dbReference>
<dbReference type="Gene3D" id="3.40.50.720">
    <property type="entry name" value="NAD(P)-binding Rossmann-like Domain"/>
    <property type="match status" value="1"/>
</dbReference>
<evidence type="ECO:0000259" key="5">
    <source>
        <dbReference type="Pfam" id="PF14833"/>
    </source>
</evidence>
<dbReference type="EMBL" id="DSVL01000081">
    <property type="protein sequence ID" value="HFH28401.1"/>
    <property type="molecule type" value="Genomic_DNA"/>
</dbReference>
<dbReference type="AlphaFoldDB" id="A0A7C3IGD1"/>
<proteinExistence type="predicted"/>
<evidence type="ECO:0000256" key="1">
    <source>
        <dbReference type="ARBA" id="ARBA00023002"/>
    </source>
</evidence>
<evidence type="ECO:0000313" key="6">
    <source>
        <dbReference type="EMBL" id="HFH28401.1"/>
    </source>
</evidence>
<dbReference type="InterPro" id="IPR006115">
    <property type="entry name" value="6PGDH_NADP-bd"/>
</dbReference>
<dbReference type="InterPro" id="IPR029154">
    <property type="entry name" value="HIBADH-like_NADP-bd"/>
</dbReference>
<dbReference type="InterPro" id="IPR036291">
    <property type="entry name" value="NAD(P)-bd_dom_sf"/>
</dbReference>
<evidence type="ECO:0000256" key="3">
    <source>
        <dbReference type="PIRSR" id="PIRSR000103-1"/>
    </source>
</evidence>
<dbReference type="GO" id="GO:0051287">
    <property type="term" value="F:NAD binding"/>
    <property type="evidence" value="ECO:0007669"/>
    <property type="project" value="InterPro"/>
</dbReference>
<organism evidence="6">
    <name type="scientific">Gracilinema caldarium</name>
    <dbReference type="NCBI Taxonomy" id="215591"/>
    <lineage>
        <taxon>Bacteria</taxon>
        <taxon>Pseudomonadati</taxon>
        <taxon>Spirochaetota</taxon>
        <taxon>Spirochaetia</taxon>
        <taxon>Spirochaetales</taxon>
        <taxon>Breznakiellaceae</taxon>
        <taxon>Gracilinema</taxon>
    </lineage>
</organism>
<dbReference type="GO" id="GO:0050661">
    <property type="term" value="F:NADP binding"/>
    <property type="evidence" value="ECO:0007669"/>
    <property type="project" value="InterPro"/>
</dbReference>
<dbReference type="PANTHER" id="PTHR43060:SF15">
    <property type="entry name" value="3-HYDROXYISOBUTYRATE DEHYDROGENASE-LIKE 1, MITOCHONDRIAL-RELATED"/>
    <property type="match status" value="1"/>
</dbReference>
<dbReference type="SUPFAM" id="SSF48179">
    <property type="entry name" value="6-phosphogluconate dehydrogenase C-terminal domain-like"/>
    <property type="match status" value="1"/>
</dbReference>
<protein>
    <submittedName>
        <fullName evidence="6">NAD(P)-dependent oxidoreductase</fullName>
    </submittedName>
</protein>